<dbReference type="Proteomes" id="UP001498771">
    <property type="component" value="Unassembled WGS sequence"/>
</dbReference>
<proteinExistence type="predicted"/>
<feature type="region of interest" description="Disordered" evidence="1">
    <location>
        <begin position="506"/>
        <end position="648"/>
    </location>
</feature>
<keyword evidence="2" id="KW-0812">Transmembrane</keyword>
<evidence type="ECO:0000313" key="4">
    <source>
        <dbReference type="Proteomes" id="UP001498771"/>
    </source>
</evidence>
<feature type="region of interest" description="Disordered" evidence="1">
    <location>
        <begin position="183"/>
        <end position="205"/>
    </location>
</feature>
<dbReference type="EMBL" id="JBBJBU010000010">
    <property type="protein sequence ID" value="KAK7203928.1"/>
    <property type="molecule type" value="Genomic_DNA"/>
</dbReference>
<feature type="transmembrane region" description="Helical" evidence="2">
    <location>
        <begin position="714"/>
        <end position="738"/>
    </location>
</feature>
<feature type="compositionally biased region" description="Polar residues" evidence="1">
    <location>
        <begin position="598"/>
        <end position="620"/>
    </location>
</feature>
<reference evidence="3 4" key="1">
    <citation type="submission" date="2024-03" db="EMBL/GenBank/DDBJ databases">
        <title>Genome-scale model development and genomic sequencing of the oleaginous clade Lipomyces.</title>
        <authorList>
            <consortium name="Lawrence Berkeley National Laboratory"/>
            <person name="Czajka J.J."/>
            <person name="Han Y."/>
            <person name="Kim J."/>
            <person name="Mondo S.J."/>
            <person name="Hofstad B.A."/>
            <person name="Robles A."/>
            <person name="Haridas S."/>
            <person name="Riley R."/>
            <person name="LaButti K."/>
            <person name="Pangilinan J."/>
            <person name="Andreopoulos W."/>
            <person name="Lipzen A."/>
            <person name="Yan J."/>
            <person name="Wang M."/>
            <person name="Ng V."/>
            <person name="Grigoriev I.V."/>
            <person name="Spatafora J.W."/>
            <person name="Magnuson J.K."/>
            <person name="Baker S.E."/>
            <person name="Pomraning K.R."/>
        </authorList>
    </citation>
    <scope>NUCLEOTIDE SEQUENCE [LARGE SCALE GENOMIC DNA]</scope>
    <source>
        <strain evidence="3 4">Phaff 52-87</strain>
    </source>
</reference>
<keyword evidence="4" id="KW-1185">Reference proteome</keyword>
<feature type="region of interest" description="Disordered" evidence="1">
    <location>
        <begin position="1051"/>
        <end position="1087"/>
    </location>
</feature>
<organism evidence="3 4">
    <name type="scientific">Myxozyma melibiosi</name>
    <dbReference type="NCBI Taxonomy" id="54550"/>
    <lineage>
        <taxon>Eukaryota</taxon>
        <taxon>Fungi</taxon>
        <taxon>Dikarya</taxon>
        <taxon>Ascomycota</taxon>
        <taxon>Saccharomycotina</taxon>
        <taxon>Lipomycetes</taxon>
        <taxon>Lipomycetales</taxon>
        <taxon>Lipomycetaceae</taxon>
        <taxon>Myxozyma</taxon>
    </lineage>
</organism>
<gene>
    <name evidence="3" type="ORF">BZA70DRAFT_64307</name>
</gene>
<feature type="compositionally biased region" description="Polar residues" evidence="1">
    <location>
        <begin position="29"/>
        <end position="49"/>
    </location>
</feature>
<dbReference type="RefSeq" id="XP_064766961.1">
    <property type="nucleotide sequence ID" value="XM_064915289.1"/>
</dbReference>
<evidence type="ECO:0000313" key="3">
    <source>
        <dbReference type="EMBL" id="KAK7203928.1"/>
    </source>
</evidence>
<accession>A0ABR1F4B7</accession>
<comment type="caution">
    <text evidence="3">The sequence shown here is derived from an EMBL/GenBank/DDBJ whole genome shotgun (WGS) entry which is preliminary data.</text>
</comment>
<feature type="compositionally biased region" description="Low complexity" evidence="1">
    <location>
        <begin position="527"/>
        <end position="543"/>
    </location>
</feature>
<feature type="region of interest" description="Disordered" evidence="1">
    <location>
        <begin position="1"/>
        <end position="49"/>
    </location>
</feature>
<feature type="compositionally biased region" description="Low complexity" evidence="1">
    <location>
        <begin position="1115"/>
        <end position="1129"/>
    </location>
</feature>
<dbReference type="GeneID" id="90040801"/>
<feature type="compositionally biased region" description="Basic and acidic residues" evidence="1">
    <location>
        <begin position="193"/>
        <end position="205"/>
    </location>
</feature>
<feature type="compositionally biased region" description="Basic residues" evidence="1">
    <location>
        <begin position="1062"/>
        <end position="1075"/>
    </location>
</feature>
<keyword evidence="2" id="KW-0472">Membrane</keyword>
<sequence>MSGANDNISPEEGPAAERLQPADAAPIIDSSSQGIASRDSSQTGNSSTLVADQTVEEFAENRSREPVRDTGTEIDLMRRRIDALQRILDTSRTSVPDVRKELNMPSGLDEKLGNKRVHQIRILNNNRAFDPYAHDFPTLLNNVFTRRARNSAAASQARTPGVASQTRSSGAFLIAAVRPAIQPTGDTAASQTTEHEAPARKTRDTDSHLLQMAIDDVGTTSADIVLSNATYPKRPLQKSIWDFLIGIPKVVSMRNVMNKGTRFKRELKSRNGSIAWEAAEVKQEFPPITWCLLFWPVIVPFWIVFFGTLTILQFVVWRFGRKAIKIPEGIGIESTIHKSNSSVDDTAFILFVKNLEAALEAAGSQSAENPGDSLSIPVVQGSLQLRRPTLSSCKDLSVAQMENAKTIIHMLFNMYLKCSQIHFRKLKDRWGVVGKVKPKASAEEDQARGGYISKFQLLPHTDQIDKMLTSIYESTNTTVPELDLCRIMCTLIINCIPYAEVAEVTDTTDRGLATPERTETSGRTGASGLNGSSQGTGSGTAASERSEGSGEIDPTEGGTNSAATSGPAGAFGSIGISRAVDNTEGNGSTTGLADAERSSNAGGNSTPSSNGITRGSDTTPGSNGTASGSDTTTDITADTSSASTDDNSQTEYVKLPWHQTVHTTSFPNTDTEEFLSYTIPTFLHPVGVAFTAANTLISTFVAKDIYQVSTSVTVAFAIIGMYSSIFISIGSAAVNNYIFGDKFTYMHYAPLSHRNVRWTGWLYFDTYMSFIRRQHSLLATYIEGSESGYILSDGAGLLASDTTKVVASDALHTVKTAYISDAVLEKIAFQLSETEYVLPTEPNTIVRKLKIGESHTTANSSDAPSASLSTATASADPPSILFLYVWDFVRTVFDIFLGWLIPIFEPVPQYQSRSPNADEDENGIKFENGCRKAWDAREYFRCFKFFKCGRCNSEDINFSLKCSKLDSHKVDLQIDLQKFPKIKFFQCETCESGSVKFFECNECRSSDIRFFVIEKCNLLDIKSFTVMKKHIEPDPTAPQQDSVLQQRIDHVAHQDAESSRSRTPRSNKMSRRRPRTPIVDEEQGMLPQSSLLSDLLADAESTVSRPLEQAEPSGSQQAAPSTRRAARSPLFSTMSSVSNDLGNQGTHSRSGTLTDVQSTENRPSGQAESPPVPLRASAMQAAPQIFNTRAFDSNII</sequence>
<feature type="transmembrane region" description="Helical" evidence="2">
    <location>
        <begin position="292"/>
        <end position="317"/>
    </location>
</feature>
<feature type="compositionally biased region" description="Low complexity" evidence="1">
    <location>
        <begin position="621"/>
        <end position="647"/>
    </location>
</feature>
<name>A0ABR1F4B7_9ASCO</name>
<evidence type="ECO:0000256" key="1">
    <source>
        <dbReference type="SAM" id="MobiDB-lite"/>
    </source>
</evidence>
<evidence type="ECO:0000256" key="2">
    <source>
        <dbReference type="SAM" id="Phobius"/>
    </source>
</evidence>
<feature type="compositionally biased region" description="Basic and acidic residues" evidence="1">
    <location>
        <begin position="1051"/>
        <end position="1060"/>
    </location>
</feature>
<keyword evidence="2" id="KW-1133">Transmembrane helix</keyword>
<feature type="region of interest" description="Disordered" evidence="1">
    <location>
        <begin position="1099"/>
        <end position="1177"/>
    </location>
</feature>
<feature type="compositionally biased region" description="Polar residues" evidence="1">
    <location>
        <begin position="1130"/>
        <end position="1167"/>
    </location>
</feature>
<protein>
    <submittedName>
        <fullName evidence="3">Uncharacterized protein</fullName>
    </submittedName>
</protein>